<evidence type="ECO:0000313" key="4">
    <source>
        <dbReference type="Proteomes" id="UP000286063"/>
    </source>
</evidence>
<feature type="transmembrane region" description="Helical" evidence="1">
    <location>
        <begin position="114"/>
        <end position="136"/>
    </location>
</feature>
<keyword evidence="1" id="KW-0812">Transmembrane</keyword>
<feature type="transmembrane region" description="Helical" evidence="1">
    <location>
        <begin position="228"/>
        <end position="246"/>
    </location>
</feature>
<feature type="transmembrane region" description="Helical" evidence="1">
    <location>
        <begin position="56"/>
        <end position="79"/>
    </location>
</feature>
<proteinExistence type="predicted"/>
<organism evidence="3 4">
    <name type="scientific">Butyricimonas virosa</name>
    <dbReference type="NCBI Taxonomy" id="544645"/>
    <lineage>
        <taxon>Bacteria</taxon>
        <taxon>Pseudomonadati</taxon>
        <taxon>Bacteroidota</taxon>
        <taxon>Bacteroidia</taxon>
        <taxon>Bacteroidales</taxon>
        <taxon>Odoribacteraceae</taxon>
        <taxon>Butyricimonas</taxon>
    </lineage>
</organism>
<feature type="transmembrane region" description="Helical" evidence="1">
    <location>
        <begin position="258"/>
        <end position="275"/>
    </location>
</feature>
<dbReference type="InterPro" id="IPR019196">
    <property type="entry name" value="ABC_transp_unknown"/>
</dbReference>
<feature type="domain" description="ABC-type uncharacterised transport system" evidence="2">
    <location>
        <begin position="452"/>
        <end position="698"/>
    </location>
</feature>
<feature type="transmembrane region" description="Helical" evidence="1">
    <location>
        <begin position="12"/>
        <end position="36"/>
    </location>
</feature>
<name>A0A413ILM7_9BACT</name>
<reference evidence="3 4" key="1">
    <citation type="submission" date="2018-08" db="EMBL/GenBank/DDBJ databases">
        <title>A genome reference for cultivated species of the human gut microbiota.</title>
        <authorList>
            <person name="Zou Y."/>
            <person name="Xue W."/>
            <person name="Luo G."/>
        </authorList>
    </citation>
    <scope>NUCLEOTIDE SEQUENCE [LARGE SCALE GENOMIC DNA]</scope>
    <source>
        <strain evidence="3 4">OF02-7</strain>
    </source>
</reference>
<dbReference type="RefSeq" id="WP_117775152.1">
    <property type="nucleotide sequence ID" value="NZ_CAUGOG010000021.1"/>
</dbReference>
<accession>A0A413ILM7</accession>
<comment type="caution">
    <text evidence="3">The sequence shown here is derived from an EMBL/GenBank/DDBJ whole genome shotgun (WGS) entry which is preliminary data.</text>
</comment>
<gene>
    <name evidence="3" type="ORF">DXA50_12265</name>
</gene>
<evidence type="ECO:0000313" key="3">
    <source>
        <dbReference type="EMBL" id="RGY15903.1"/>
    </source>
</evidence>
<feature type="transmembrane region" description="Helical" evidence="1">
    <location>
        <begin position="176"/>
        <end position="196"/>
    </location>
</feature>
<sequence>MKMIFKIAKTELQTLFYSPVAWLILIIFTFQASILFTNVFDMSVKSQSLEYQLDNVTLFTFGGMFGLFSGIQQYLYLYIPLLTMGLMSRELSSGSIKLLYSSPVTNKQIVLGKYLAMMLYGLLLMAILSIFVIYSAFAIKSFDFICVLAGLLGLYLLTCAYSAIGLFMSSLTSYQVVSAMGTLAILAALSLVRGVWQDMEVVRDITFWLSINGRADEFVNGLICSEDVLYFIIVSALFLTLTILRLQVIRQKTNWLTAWGRYIGVFAIAIFLGYLSSRPQLMCFYDATRTKARTLTPNSQEIISKLKGDLTITTYVNMLDRNVYYGLSSAVKDDMNRFRMYTRFKPEIKMKYVYYYDSINNPSLAIRYPGLSLREQMKRIAETVDFDTNKVKTPEEIRKIIDLSGEGNRFVRLLESGNGKKTFLRIYEDFNGAFPHESEISAAFKHLIMDLPLVGFVKGHGERDIKRESDRDYKHFSQDKPFRYALINQGFDITEVDLHQGIPSNVRILVIADPRRTLSTEETEVLNSYISQGGNLFIAGEPKQQAIMNPLVEQFGVQFMPGCLVKPTENFAADLITSNPTDRATALSYIFEGMQQMGNTISMPGATGLTYSTDKGFTVTPLFTSDSTGSWNELQTTDFVEDTAQLNPELGEIERSYVTSVALSRKVGEKEQRIIIISDADCISNTEIEMMRRGINARNYSFVRGAFSWLSYEEAPIDVRRLIPPDNEVYIEKRGMKITKHAMVEGLPGLLLVLALLIWVRRRGR</sequence>
<feature type="transmembrane region" description="Helical" evidence="1">
    <location>
        <begin position="142"/>
        <end position="164"/>
    </location>
</feature>
<protein>
    <submittedName>
        <fullName evidence="3">ABC transporter</fullName>
    </submittedName>
</protein>
<dbReference type="Pfam" id="PF12679">
    <property type="entry name" value="ABC2_membrane_2"/>
    <property type="match status" value="1"/>
</dbReference>
<dbReference type="GO" id="GO:0005886">
    <property type="term" value="C:plasma membrane"/>
    <property type="evidence" value="ECO:0007669"/>
    <property type="project" value="UniProtKB-SubCell"/>
</dbReference>
<feature type="transmembrane region" description="Helical" evidence="1">
    <location>
        <begin position="742"/>
        <end position="760"/>
    </location>
</feature>
<dbReference type="GO" id="GO:0140359">
    <property type="term" value="F:ABC-type transporter activity"/>
    <property type="evidence" value="ECO:0007669"/>
    <property type="project" value="InterPro"/>
</dbReference>
<dbReference type="Pfam" id="PF09822">
    <property type="entry name" value="ABC_transp_aux"/>
    <property type="match status" value="1"/>
</dbReference>
<dbReference type="EMBL" id="QSCR01000022">
    <property type="protein sequence ID" value="RGY15903.1"/>
    <property type="molecule type" value="Genomic_DNA"/>
</dbReference>
<dbReference type="OrthoDB" id="1099355at2"/>
<keyword evidence="1" id="KW-1133">Transmembrane helix</keyword>
<dbReference type="Proteomes" id="UP000286063">
    <property type="component" value="Unassembled WGS sequence"/>
</dbReference>
<evidence type="ECO:0000256" key="1">
    <source>
        <dbReference type="SAM" id="Phobius"/>
    </source>
</evidence>
<evidence type="ECO:0000259" key="2">
    <source>
        <dbReference type="Pfam" id="PF09822"/>
    </source>
</evidence>
<dbReference type="AlphaFoldDB" id="A0A413ILM7"/>
<keyword evidence="1" id="KW-0472">Membrane</keyword>